<keyword evidence="4" id="KW-0547">Nucleotide-binding</keyword>
<feature type="active site" description="Glycyl thioester intermediate" evidence="3">
    <location>
        <position position="52"/>
    </location>
</feature>
<dbReference type="GO" id="GO:0005524">
    <property type="term" value="F:ATP binding"/>
    <property type="evidence" value="ECO:0007669"/>
    <property type="project" value="UniProtKB-UniRule"/>
</dbReference>
<dbReference type="PROSITE" id="PS00183">
    <property type="entry name" value="UBC_1"/>
    <property type="match status" value="1"/>
</dbReference>
<dbReference type="Gene3D" id="3.10.110.10">
    <property type="entry name" value="Ubiquitin Conjugating Enzyme"/>
    <property type="match status" value="1"/>
</dbReference>
<dbReference type="InterPro" id="IPR023313">
    <property type="entry name" value="UBQ-conjugating_AS"/>
</dbReference>
<name>A0A146KBI0_9EUKA</name>
<evidence type="ECO:0000313" key="6">
    <source>
        <dbReference type="EMBL" id="JAP93897.1"/>
    </source>
</evidence>
<keyword evidence="1" id="KW-0808">Transferase</keyword>
<feature type="non-terminal residue" evidence="6">
    <location>
        <position position="1"/>
    </location>
</feature>
<evidence type="ECO:0000256" key="1">
    <source>
        <dbReference type="ARBA" id="ARBA00022679"/>
    </source>
</evidence>
<dbReference type="SMART" id="SM00212">
    <property type="entry name" value="UBCc"/>
    <property type="match status" value="1"/>
</dbReference>
<evidence type="ECO:0000259" key="5">
    <source>
        <dbReference type="PROSITE" id="PS50127"/>
    </source>
</evidence>
<feature type="non-terminal residue" evidence="6">
    <location>
        <position position="116"/>
    </location>
</feature>
<dbReference type="SUPFAM" id="SSF54495">
    <property type="entry name" value="UBC-like"/>
    <property type="match status" value="1"/>
</dbReference>
<keyword evidence="2 4" id="KW-0833">Ubl conjugation pathway</keyword>
<evidence type="ECO:0000256" key="3">
    <source>
        <dbReference type="PROSITE-ProRule" id="PRU10133"/>
    </source>
</evidence>
<reference evidence="6" key="1">
    <citation type="submission" date="2015-07" db="EMBL/GenBank/DDBJ databases">
        <title>Adaptation to a free-living lifestyle via gene acquisitions in the diplomonad Trepomonas sp. PC1.</title>
        <authorList>
            <person name="Xu F."/>
            <person name="Jerlstrom-Hultqvist J."/>
            <person name="Kolisko M."/>
            <person name="Simpson A.G.B."/>
            <person name="Roger A.J."/>
            <person name="Svard S.G."/>
            <person name="Andersson J.O."/>
        </authorList>
    </citation>
    <scope>NUCLEOTIDE SEQUENCE</scope>
    <source>
        <strain evidence="6">PC1</strain>
    </source>
</reference>
<dbReference type="InterPro" id="IPR050113">
    <property type="entry name" value="Ub_conjugating_enzyme"/>
</dbReference>
<feature type="domain" description="UBC core" evidence="5">
    <location>
        <begin position="1"/>
        <end position="113"/>
    </location>
</feature>
<dbReference type="GO" id="GO:0016740">
    <property type="term" value="F:transferase activity"/>
    <property type="evidence" value="ECO:0007669"/>
    <property type="project" value="UniProtKB-KW"/>
</dbReference>
<dbReference type="EMBL" id="GDID01002709">
    <property type="protein sequence ID" value="JAP93897.1"/>
    <property type="molecule type" value="Transcribed_RNA"/>
</dbReference>
<dbReference type="PROSITE" id="PS50127">
    <property type="entry name" value="UBC_2"/>
    <property type="match status" value="1"/>
</dbReference>
<organism evidence="6">
    <name type="scientific">Trepomonas sp. PC1</name>
    <dbReference type="NCBI Taxonomy" id="1076344"/>
    <lineage>
        <taxon>Eukaryota</taxon>
        <taxon>Metamonada</taxon>
        <taxon>Diplomonadida</taxon>
        <taxon>Hexamitidae</taxon>
        <taxon>Hexamitinae</taxon>
        <taxon>Trepomonas</taxon>
    </lineage>
</organism>
<dbReference type="InterPro" id="IPR000608">
    <property type="entry name" value="UBC"/>
</dbReference>
<dbReference type="PANTHER" id="PTHR24067">
    <property type="entry name" value="UBIQUITIN-CONJUGATING ENZYME E2"/>
    <property type="match status" value="1"/>
</dbReference>
<keyword evidence="4" id="KW-0067">ATP-binding</keyword>
<evidence type="ECO:0000256" key="2">
    <source>
        <dbReference type="ARBA" id="ARBA00022786"/>
    </source>
</evidence>
<protein>
    <submittedName>
        <fullName evidence="6">Ubiquitin-conjugating enzyme</fullName>
    </submittedName>
</protein>
<dbReference type="Pfam" id="PF00179">
    <property type="entry name" value="UQ_con"/>
    <property type="match status" value="1"/>
</dbReference>
<comment type="similarity">
    <text evidence="4">Belongs to the ubiquitin-conjugating enzyme family.</text>
</comment>
<proteinExistence type="inferred from homology"/>
<dbReference type="InterPro" id="IPR016135">
    <property type="entry name" value="UBQ-conjugating_enzyme/RWD"/>
</dbReference>
<accession>A0A146KBI0</accession>
<gene>
    <name evidence="6" type="ORF">TPC1_13631</name>
</gene>
<dbReference type="AlphaFoldDB" id="A0A146KBI0"/>
<evidence type="ECO:0000256" key="4">
    <source>
        <dbReference type="RuleBase" id="RU362109"/>
    </source>
</evidence>
<sequence>ICGIPGKANTIWEGSTLTIFLHFPIGYPQFKPVCIFKPTIPHPNIFSNGQVCLSIMNNWKATTTIKDILVGIQILLNEPNSNSPANSQMNTLLLKDKKQYDQAIIEFCENHKSILF</sequence>